<dbReference type="InterPro" id="IPR012999">
    <property type="entry name" value="Pyr_OxRdtase_I_AS"/>
</dbReference>
<keyword evidence="7 13" id="KW-0560">Oxidoreductase</keyword>
<evidence type="ECO:0000256" key="8">
    <source>
        <dbReference type="ARBA" id="ARBA00023027"/>
    </source>
</evidence>
<evidence type="ECO:0000256" key="1">
    <source>
        <dbReference type="ARBA" id="ARBA00001974"/>
    </source>
</evidence>
<dbReference type="PRINTS" id="PR00411">
    <property type="entry name" value="PNDRDTASEI"/>
</dbReference>
<keyword evidence="8" id="KW-0520">NAD</keyword>
<evidence type="ECO:0000256" key="2">
    <source>
        <dbReference type="ARBA" id="ARBA00004496"/>
    </source>
</evidence>
<evidence type="ECO:0000259" key="11">
    <source>
        <dbReference type="Pfam" id="PF02852"/>
    </source>
</evidence>
<dbReference type="Pfam" id="PF02852">
    <property type="entry name" value="Pyr_redox_dim"/>
    <property type="match status" value="1"/>
</dbReference>
<accession>A0A3B1C3Z9</accession>
<dbReference type="InterPro" id="IPR023753">
    <property type="entry name" value="FAD/NAD-binding_dom"/>
</dbReference>
<keyword evidence="9" id="KW-1015">Disulfide bond</keyword>
<dbReference type="InterPro" id="IPR001100">
    <property type="entry name" value="Pyr_nuc-diS_OxRdtase"/>
</dbReference>
<dbReference type="GO" id="GO:0050660">
    <property type="term" value="F:flavin adenine dinucleotide binding"/>
    <property type="evidence" value="ECO:0007669"/>
    <property type="project" value="InterPro"/>
</dbReference>
<evidence type="ECO:0000256" key="5">
    <source>
        <dbReference type="ARBA" id="ARBA00022630"/>
    </source>
</evidence>
<dbReference type="Pfam" id="PF07992">
    <property type="entry name" value="Pyr_redox_2"/>
    <property type="match status" value="1"/>
</dbReference>
<proteinExistence type="inferred from homology"/>
<dbReference type="InterPro" id="IPR036188">
    <property type="entry name" value="FAD/NAD-bd_sf"/>
</dbReference>
<dbReference type="FunFam" id="3.30.390.30:FF:000001">
    <property type="entry name" value="Dihydrolipoyl dehydrogenase"/>
    <property type="match status" value="1"/>
</dbReference>
<dbReference type="SUPFAM" id="SSF51905">
    <property type="entry name" value="FAD/NAD(P)-binding domain"/>
    <property type="match status" value="1"/>
</dbReference>
<dbReference type="SUPFAM" id="SSF55424">
    <property type="entry name" value="FAD/NAD-linked reductases, dimerisation (C-terminal) domain"/>
    <property type="match status" value="1"/>
</dbReference>
<dbReference type="InterPro" id="IPR016156">
    <property type="entry name" value="FAD/NAD-linked_Rdtase_dimer_sf"/>
</dbReference>
<dbReference type="EC" id="1.8.1.4" evidence="13"/>
<feature type="domain" description="FAD/NAD(P)-binding" evidence="12">
    <location>
        <begin position="4"/>
        <end position="319"/>
    </location>
</feature>
<dbReference type="PIRSF" id="PIRSF000350">
    <property type="entry name" value="Mercury_reductase_MerA"/>
    <property type="match status" value="1"/>
</dbReference>
<evidence type="ECO:0000256" key="4">
    <source>
        <dbReference type="ARBA" id="ARBA00022490"/>
    </source>
</evidence>
<dbReference type="InterPro" id="IPR050151">
    <property type="entry name" value="Class-I_Pyr_Nuc-Dis_Oxidored"/>
</dbReference>
<dbReference type="Gene3D" id="3.50.50.60">
    <property type="entry name" value="FAD/NAD(P)-binding domain"/>
    <property type="match status" value="2"/>
</dbReference>
<keyword evidence="4" id="KW-0963">Cytoplasm</keyword>
<dbReference type="PRINTS" id="PR00368">
    <property type="entry name" value="FADPNR"/>
</dbReference>
<dbReference type="InterPro" id="IPR006258">
    <property type="entry name" value="Lipoamide_DH"/>
</dbReference>
<gene>
    <name evidence="13" type="ORF">MNBD_NITROSPINAE01-1771</name>
</gene>
<evidence type="ECO:0000256" key="9">
    <source>
        <dbReference type="ARBA" id="ARBA00023157"/>
    </source>
</evidence>
<dbReference type="GO" id="GO:0005737">
    <property type="term" value="C:cytoplasm"/>
    <property type="evidence" value="ECO:0007669"/>
    <property type="project" value="UniProtKB-SubCell"/>
</dbReference>
<dbReference type="GO" id="GO:0006103">
    <property type="term" value="P:2-oxoglutarate metabolic process"/>
    <property type="evidence" value="ECO:0007669"/>
    <property type="project" value="TreeGrafter"/>
</dbReference>
<comment type="subcellular location">
    <subcellularLocation>
        <location evidence="2">Cytoplasm</location>
    </subcellularLocation>
</comment>
<evidence type="ECO:0000256" key="3">
    <source>
        <dbReference type="ARBA" id="ARBA00007532"/>
    </source>
</evidence>
<evidence type="ECO:0000256" key="7">
    <source>
        <dbReference type="ARBA" id="ARBA00023002"/>
    </source>
</evidence>
<comment type="cofactor">
    <cofactor evidence="1">
        <name>FAD</name>
        <dbReference type="ChEBI" id="CHEBI:57692"/>
    </cofactor>
</comment>
<comment type="similarity">
    <text evidence="3">Belongs to the class-I pyridine nucleotide-disulfide oxidoreductase family.</text>
</comment>
<evidence type="ECO:0000313" key="13">
    <source>
        <dbReference type="EMBL" id="VAX22822.1"/>
    </source>
</evidence>
<sequence length="454" mass="47475">MQKFDVAILGAGPGGYSTALAVVSEGLSVALIEKEEVGGTCLNRGCVPAKAWISVAETIDHAKHMATLASKPFEYSVDFSKMLAKQKAIVGNFQKGLIASLTKKGVTIFKGAGTFASSNEIVVSGAGEPVSVKFKNAVIATGTSPARLFDLPESLVLDNTSIFNLESAPESMLIVGAGAIGCEFASLFSRLGTAVTLVELEPRILPMEDSEISKALEREFKKAKIKVLKGVGLSSLVQFENGVKAMFADGSALTAEKALVSVGRRFDTDKLGLDKASVAVNKKGAVVTDEMMRTSAPNIYATGDVAGKHMLAYTAYKEGEFVARVIAGKNVSLGEMLVPNAIFTIPEIGSVGITEENAPDGASTGTFLFRGLARSHATGEIAGFVKVIADGKTDKILGVHMIGARSTDLIHIGAVAMAQGMTAKGLGNLLFAHPTFAEGLLEAVRDVHGEALHK</sequence>
<dbReference type="GO" id="GO:0004148">
    <property type="term" value="F:dihydrolipoyl dehydrogenase (NADH) activity"/>
    <property type="evidence" value="ECO:0007669"/>
    <property type="project" value="UniProtKB-EC"/>
</dbReference>
<dbReference type="Gene3D" id="3.30.390.30">
    <property type="match status" value="1"/>
</dbReference>
<reference evidence="13" key="1">
    <citation type="submission" date="2018-06" db="EMBL/GenBank/DDBJ databases">
        <authorList>
            <person name="Zhirakovskaya E."/>
        </authorList>
    </citation>
    <scope>NUCLEOTIDE SEQUENCE</scope>
</reference>
<evidence type="ECO:0000256" key="6">
    <source>
        <dbReference type="ARBA" id="ARBA00022827"/>
    </source>
</evidence>
<dbReference type="PROSITE" id="PS00076">
    <property type="entry name" value="PYRIDINE_REDOX_1"/>
    <property type="match status" value="1"/>
</dbReference>
<dbReference type="NCBIfam" id="TIGR01350">
    <property type="entry name" value="lipoamide_DH"/>
    <property type="match status" value="1"/>
</dbReference>
<dbReference type="InterPro" id="IPR004099">
    <property type="entry name" value="Pyr_nucl-diS_OxRdtase_dimer"/>
</dbReference>
<keyword evidence="5" id="KW-0285">Flavoprotein</keyword>
<dbReference type="EMBL" id="UOGC01000142">
    <property type="protein sequence ID" value="VAX22822.1"/>
    <property type="molecule type" value="Genomic_DNA"/>
</dbReference>
<dbReference type="PANTHER" id="PTHR22912">
    <property type="entry name" value="DISULFIDE OXIDOREDUCTASE"/>
    <property type="match status" value="1"/>
</dbReference>
<feature type="domain" description="Pyridine nucleotide-disulphide oxidoreductase dimerisation" evidence="11">
    <location>
        <begin position="338"/>
        <end position="443"/>
    </location>
</feature>
<organism evidence="13">
    <name type="scientific">hydrothermal vent metagenome</name>
    <dbReference type="NCBI Taxonomy" id="652676"/>
    <lineage>
        <taxon>unclassified sequences</taxon>
        <taxon>metagenomes</taxon>
        <taxon>ecological metagenomes</taxon>
    </lineage>
</organism>
<name>A0A3B1C3Z9_9ZZZZ</name>
<dbReference type="PANTHER" id="PTHR22912:SF217">
    <property type="entry name" value="DIHYDROLIPOYL DEHYDROGENASE"/>
    <property type="match status" value="1"/>
</dbReference>
<protein>
    <submittedName>
        <fullName evidence="13">Dihydrolipoamide dehydrogenase</fullName>
        <ecNumber evidence="13">1.8.1.4</ecNumber>
    </submittedName>
</protein>
<keyword evidence="6" id="KW-0274">FAD</keyword>
<evidence type="ECO:0000259" key="12">
    <source>
        <dbReference type="Pfam" id="PF07992"/>
    </source>
</evidence>
<dbReference type="AlphaFoldDB" id="A0A3B1C3Z9"/>
<keyword evidence="10" id="KW-0676">Redox-active center</keyword>
<evidence type="ECO:0000256" key="10">
    <source>
        <dbReference type="ARBA" id="ARBA00023284"/>
    </source>
</evidence>